<accession>A0A1M4SLF0</accession>
<sequence length="70" mass="8126">MIKVKRLNDKEFVVNSELILYIEATPDTVITLTNGQKIVVSDSVDEIIDKVIKYKAKIHMFERRYNGNEV</sequence>
<keyword evidence="2" id="KW-1185">Reference proteome</keyword>
<protein>
    <submittedName>
        <fullName evidence="1">Flagellar protein FlbD</fullName>
    </submittedName>
</protein>
<dbReference type="Pfam" id="PF06289">
    <property type="entry name" value="FlbD"/>
    <property type="match status" value="1"/>
</dbReference>
<dbReference type="InterPro" id="IPR009384">
    <property type="entry name" value="SwrD-like"/>
</dbReference>
<evidence type="ECO:0000313" key="1">
    <source>
        <dbReference type="EMBL" id="SHE33031.1"/>
    </source>
</evidence>
<dbReference type="GeneID" id="90995072"/>
<name>A0A1M4SLF0_9FIRM</name>
<evidence type="ECO:0000313" key="2">
    <source>
        <dbReference type="Proteomes" id="UP000184114"/>
    </source>
</evidence>
<dbReference type="RefSeq" id="WP_072972420.1">
    <property type="nucleotide sequence ID" value="NZ_FQTY01000001.1"/>
</dbReference>
<dbReference type="STRING" id="1123404.SAMN02745784_00382"/>
<dbReference type="Proteomes" id="UP000184114">
    <property type="component" value="Unassembled WGS sequence"/>
</dbReference>
<reference evidence="2" key="1">
    <citation type="submission" date="2016-11" db="EMBL/GenBank/DDBJ databases">
        <authorList>
            <person name="Varghese N."/>
            <person name="Submissions S."/>
        </authorList>
    </citation>
    <scope>NUCLEOTIDE SEQUENCE [LARGE SCALE GENOMIC DNA]</scope>
    <source>
        <strain evidence="2">DSM 18095</strain>
    </source>
</reference>
<dbReference type="PANTHER" id="PTHR39185:SF1">
    <property type="entry name" value="SWARMING MOTILITY PROTEIN SWRD"/>
    <property type="match status" value="1"/>
</dbReference>
<dbReference type="AlphaFoldDB" id="A0A1M4SLF0"/>
<organism evidence="1 2">
    <name type="scientific">Tissierella praeacuta DSM 18095</name>
    <dbReference type="NCBI Taxonomy" id="1123404"/>
    <lineage>
        <taxon>Bacteria</taxon>
        <taxon>Bacillati</taxon>
        <taxon>Bacillota</taxon>
        <taxon>Tissierellia</taxon>
        <taxon>Tissierellales</taxon>
        <taxon>Tissierellaceae</taxon>
        <taxon>Tissierella</taxon>
    </lineage>
</organism>
<keyword evidence="1" id="KW-0282">Flagellum</keyword>
<gene>
    <name evidence="1" type="ORF">SAMN02745784_00382</name>
</gene>
<dbReference type="EMBL" id="FQTY01000001">
    <property type="protein sequence ID" value="SHE33031.1"/>
    <property type="molecule type" value="Genomic_DNA"/>
</dbReference>
<proteinExistence type="predicted"/>
<keyword evidence="1" id="KW-0969">Cilium</keyword>
<dbReference type="PANTHER" id="PTHR39185">
    <property type="entry name" value="SWARMING MOTILITY PROTEIN SWRD"/>
    <property type="match status" value="1"/>
</dbReference>
<keyword evidence="1" id="KW-0966">Cell projection</keyword>